<dbReference type="PROSITE" id="PS50801">
    <property type="entry name" value="STAS"/>
    <property type="match status" value="1"/>
</dbReference>
<organism evidence="2 3">
    <name type="scientific">Noviherbaspirillum autotrophicum</name>
    <dbReference type="NCBI Taxonomy" id="709839"/>
    <lineage>
        <taxon>Bacteria</taxon>
        <taxon>Pseudomonadati</taxon>
        <taxon>Pseudomonadota</taxon>
        <taxon>Betaproteobacteria</taxon>
        <taxon>Burkholderiales</taxon>
        <taxon>Oxalobacteraceae</taxon>
        <taxon>Noviherbaspirillum</taxon>
    </lineage>
</organism>
<dbReference type="GO" id="GO:0020037">
    <property type="term" value="F:heme binding"/>
    <property type="evidence" value="ECO:0007669"/>
    <property type="project" value="InterPro"/>
</dbReference>
<reference evidence="2 3" key="1">
    <citation type="submission" date="2014-12" db="EMBL/GenBank/DDBJ databases">
        <title>Denitrispirillum autotrophicum gen. nov., sp. nov., Denitrifying, Facultatively Autotrophic Bacteria Isolated from Rice Paddy Soil.</title>
        <authorList>
            <person name="Ishii S."/>
            <person name="Ashida N."/>
            <person name="Ohno H."/>
            <person name="Otsuka S."/>
            <person name="Yokota A."/>
            <person name="Senoo K."/>
        </authorList>
    </citation>
    <scope>NUCLEOTIDE SEQUENCE [LARGE SCALE GENOMIC DNA]</scope>
    <source>
        <strain evidence="2 3">TSA66</strain>
    </source>
</reference>
<dbReference type="Gene3D" id="1.10.490.10">
    <property type="entry name" value="Globins"/>
    <property type="match status" value="1"/>
</dbReference>
<dbReference type="InterPro" id="IPR012292">
    <property type="entry name" value="Globin/Proto"/>
</dbReference>
<dbReference type="EMBL" id="JWJG01000028">
    <property type="protein sequence ID" value="KIF83980.1"/>
    <property type="molecule type" value="Genomic_DNA"/>
</dbReference>
<protein>
    <submittedName>
        <fullName evidence="2">Anti-anti-sigma regulatory protein</fullName>
    </submittedName>
</protein>
<dbReference type="Pfam" id="PF01740">
    <property type="entry name" value="STAS"/>
    <property type="match status" value="1"/>
</dbReference>
<dbReference type="SUPFAM" id="SSF52091">
    <property type="entry name" value="SpoIIaa-like"/>
    <property type="match status" value="1"/>
</dbReference>
<dbReference type="InterPro" id="IPR051932">
    <property type="entry name" value="Bact_StressResp_Reg"/>
</dbReference>
<comment type="caution">
    <text evidence="2">The sequence shown here is derived from an EMBL/GenBank/DDBJ whole genome shotgun (WGS) entry which is preliminary data.</text>
</comment>
<dbReference type="InterPro" id="IPR002645">
    <property type="entry name" value="STAS_dom"/>
</dbReference>
<dbReference type="CDD" id="cd01068">
    <property type="entry name" value="globin_sensor"/>
    <property type="match status" value="1"/>
</dbReference>
<dbReference type="AlphaFoldDB" id="A0A0C2BRZ3"/>
<dbReference type="InterPro" id="IPR039379">
    <property type="entry name" value="Protoglobin_sensor_dom"/>
</dbReference>
<dbReference type="GO" id="GO:0019825">
    <property type="term" value="F:oxygen binding"/>
    <property type="evidence" value="ECO:0007669"/>
    <property type="project" value="InterPro"/>
</dbReference>
<dbReference type="SUPFAM" id="SSF46458">
    <property type="entry name" value="Globin-like"/>
    <property type="match status" value="1"/>
</dbReference>
<dbReference type="PANTHER" id="PTHR33745">
    <property type="entry name" value="RSBT ANTAGONIST PROTEIN RSBS-RELATED"/>
    <property type="match status" value="1"/>
</dbReference>
<feature type="domain" description="STAS" evidence="1">
    <location>
        <begin position="189"/>
        <end position="300"/>
    </location>
</feature>
<sequence length="322" mass="36695">MKATLRKDRISLSQGYEIDEQEIRHRKQFLQFDDADETRLTSINELAEQYADVVIDDFYTHLMSFDETRSFFSDPQLLERVKNAQKRYFLRLTKGNYDAEYVENRLKIGAAHERISLPIKSYLGMYNFYLRAVAGRVFDAYKHDPGRALDIFLSLMKLTFLDMGLAIDTYVSSREHTIGDQQEAIRELSTPVLPFRPGILILPIVGLIDSYRASQLTEQLLRAIRDNRAKYVVVDITGVPYVDSRVASHLVQTVEAARLMGAKAIISGVSPEIALTMVAIGADLGRVETVGDMQSGIERAEQLSGYRMVKIDKEDPQDERSW</sequence>
<gene>
    <name evidence="2" type="ORF">TSA66_24265</name>
</gene>
<evidence type="ECO:0000259" key="1">
    <source>
        <dbReference type="PROSITE" id="PS50801"/>
    </source>
</evidence>
<dbReference type="CDD" id="cd07041">
    <property type="entry name" value="STAS_RsbR_RsbS_like"/>
    <property type="match status" value="1"/>
</dbReference>
<dbReference type="Gene3D" id="3.30.750.24">
    <property type="entry name" value="STAS domain"/>
    <property type="match status" value="1"/>
</dbReference>
<accession>A0A0C2BRZ3</accession>
<proteinExistence type="predicted"/>
<keyword evidence="3" id="KW-1185">Reference proteome</keyword>
<dbReference type="Proteomes" id="UP000031572">
    <property type="component" value="Unassembled WGS sequence"/>
</dbReference>
<dbReference type="InterPro" id="IPR009050">
    <property type="entry name" value="Globin-like_sf"/>
</dbReference>
<dbReference type="STRING" id="709839.TSA66_24265"/>
<dbReference type="Pfam" id="PF11563">
    <property type="entry name" value="Protoglobin"/>
    <property type="match status" value="1"/>
</dbReference>
<dbReference type="InterPro" id="IPR044398">
    <property type="entry name" value="Globin-sensor_dom"/>
</dbReference>
<dbReference type="InterPro" id="IPR036513">
    <property type="entry name" value="STAS_dom_sf"/>
</dbReference>
<evidence type="ECO:0000313" key="3">
    <source>
        <dbReference type="Proteomes" id="UP000031572"/>
    </source>
</evidence>
<name>A0A0C2BRZ3_9BURK</name>
<evidence type="ECO:0000313" key="2">
    <source>
        <dbReference type="EMBL" id="KIF83980.1"/>
    </source>
</evidence>